<evidence type="ECO:0000313" key="2">
    <source>
        <dbReference type="Proteomes" id="UP000474567"/>
    </source>
</evidence>
<comment type="caution">
    <text evidence="1">The sequence shown here is derived from an EMBL/GenBank/DDBJ whole genome shotgun (WGS) entry which is preliminary data.</text>
</comment>
<dbReference type="EMBL" id="CADCST010000054">
    <property type="protein sequence ID" value="CAA9195066.1"/>
    <property type="molecule type" value="Genomic_DNA"/>
</dbReference>
<sequence>MDTIEKTEKVFAVAVKITSEENATTIARLKKNNLYQVLNSLNDEALIKLANAIQKLQDGRVENEKKSLIQKLKAIGVSEEEIKKLYK</sequence>
<organism evidence="1 2">
    <name type="scientific">Flavobacterium collinsii</name>
    <dbReference type="NCBI Taxonomy" id="1114861"/>
    <lineage>
        <taxon>Bacteria</taxon>
        <taxon>Pseudomonadati</taxon>
        <taxon>Bacteroidota</taxon>
        <taxon>Flavobacteriia</taxon>
        <taxon>Flavobacteriales</taxon>
        <taxon>Flavobacteriaceae</taxon>
        <taxon>Flavobacterium</taxon>
    </lineage>
</organism>
<protein>
    <submittedName>
        <fullName evidence="1">Uncharacterized protein</fullName>
    </submittedName>
</protein>
<dbReference type="RefSeq" id="WP_173964426.1">
    <property type="nucleotide sequence ID" value="NZ_CADCST010000054.1"/>
</dbReference>
<evidence type="ECO:0000313" key="1">
    <source>
        <dbReference type="EMBL" id="CAA9195066.1"/>
    </source>
</evidence>
<reference evidence="1 2" key="1">
    <citation type="submission" date="2020-02" db="EMBL/GenBank/DDBJ databases">
        <authorList>
            <person name="Criscuolo A."/>
        </authorList>
    </citation>
    <scope>NUCLEOTIDE SEQUENCE [LARGE SCALE GENOMIC DNA]</scope>
    <source>
        <strain evidence="1">CECT7796</strain>
    </source>
</reference>
<name>A0ABM8KDU5_9FLAO</name>
<accession>A0ABM8KDU5</accession>
<gene>
    <name evidence="1" type="ORF">FLACOL7796_00422</name>
</gene>
<dbReference type="Proteomes" id="UP000474567">
    <property type="component" value="Unassembled WGS sequence"/>
</dbReference>
<proteinExistence type="predicted"/>
<keyword evidence="2" id="KW-1185">Reference proteome</keyword>